<feature type="binding site" evidence="9">
    <location>
        <position position="150"/>
    </location>
    <ligand>
        <name>Mn(2+)</name>
        <dbReference type="ChEBI" id="CHEBI:29035"/>
    </ligand>
</feature>
<dbReference type="GO" id="GO:0030604">
    <property type="term" value="F:1-deoxy-D-xylulose-5-phosphate reductoisomerase activity"/>
    <property type="evidence" value="ECO:0007669"/>
    <property type="project" value="UniProtKB-UniRule"/>
</dbReference>
<comment type="function">
    <text evidence="9">Catalyzes the NADPH-dependent rearrangement and reduction of 1-deoxy-D-xylulose-5-phosphate (DXP) to 2-C-methyl-D-erythritol 4-phosphate (MEP).</text>
</comment>
<feature type="binding site" evidence="9">
    <location>
        <position position="124"/>
    </location>
    <ligand>
        <name>NADPH</name>
        <dbReference type="ChEBI" id="CHEBI:57783"/>
    </ligand>
</feature>
<evidence type="ECO:0000256" key="1">
    <source>
        <dbReference type="ARBA" id="ARBA00005094"/>
    </source>
</evidence>
<dbReference type="Gene3D" id="3.40.50.720">
    <property type="entry name" value="NAD(P)-binding Rossmann-like Domain"/>
    <property type="match status" value="1"/>
</dbReference>
<feature type="binding site" evidence="9">
    <location>
        <position position="13"/>
    </location>
    <ligand>
        <name>NADPH</name>
        <dbReference type="ChEBI" id="CHEBI:57783"/>
    </ligand>
</feature>
<dbReference type="PIRSF" id="PIRSF006205">
    <property type="entry name" value="Dxp_reductismrs"/>
    <property type="match status" value="1"/>
</dbReference>
<keyword evidence="14" id="KW-1185">Reference proteome</keyword>
<feature type="domain" description="1-deoxy-D-xylulose 5-phosphate reductoisomerase N-terminal" evidence="10">
    <location>
        <begin position="7"/>
        <end position="132"/>
    </location>
</feature>
<sequence>MTQPKRISILGVTGSIGQSTLDVVRQTDGMSVFAMSGHSALESLVEAAKEFQPKFVVATSQSAADGFDFGDLPAGTELLVGSHHIAQIASAPEVDVVVAAIVGIAGLPGTMAAVEAGKTVALANKESLVVAGSLITAMAASSGSRILPVDSEHSAVFQALQSGQPNEVSRIVLTASGGPFRDFSDSELKTVTVEQALAHPTWQMGDKISVDSATMMNKALEVIEARWLFDLPAAKIEVVVHPQSIVHSMVEFVDHSTVAQLSPPDMRLPIQYALTWPDRIAGVSPPLDLSRPQTLEFIPPDTDRFPALKLGFDVAARGGTSGAVLNAANESAVAAFLKRELSFTDIAIACQEILEQHDFIADPNLEQLMACDQWARQELAKWISV</sequence>
<keyword evidence="7 9" id="KW-0414">Isoprene biosynthesis</keyword>
<dbReference type="AlphaFoldDB" id="A0A5B9P7S0"/>
<keyword evidence="6 9" id="KW-0464">Manganese</keyword>
<dbReference type="GO" id="GO:0016853">
    <property type="term" value="F:isomerase activity"/>
    <property type="evidence" value="ECO:0007669"/>
    <property type="project" value="UniProtKB-KW"/>
</dbReference>
<gene>
    <name evidence="9 13" type="primary">dxr</name>
    <name evidence="13" type="ORF">MFFC18_08330</name>
</gene>
<reference evidence="13 14" key="1">
    <citation type="submission" date="2019-08" db="EMBL/GenBank/DDBJ databases">
        <title>Deep-cultivation of Planctomycetes and their phenomic and genomic characterization uncovers novel biology.</title>
        <authorList>
            <person name="Wiegand S."/>
            <person name="Jogler M."/>
            <person name="Boedeker C."/>
            <person name="Pinto D."/>
            <person name="Vollmers J."/>
            <person name="Rivas-Marin E."/>
            <person name="Kohn T."/>
            <person name="Peeters S.H."/>
            <person name="Heuer A."/>
            <person name="Rast P."/>
            <person name="Oberbeckmann S."/>
            <person name="Bunk B."/>
            <person name="Jeske O."/>
            <person name="Meyerdierks A."/>
            <person name="Storesund J.E."/>
            <person name="Kallscheuer N."/>
            <person name="Luecker S."/>
            <person name="Lage O.M."/>
            <person name="Pohl T."/>
            <person name="Merkel B.J."/>
            <person name="Hornburger P."/>
            <person name="Mueller R.-W."/>
            <person name="Bruemmer F."/>
            <person name="Labrenz M."/>
            <person name="Spormann A.M."/>
            <person name="Op den Camp H."/>
            <person name="Overmann J."/>
            <person name="Amann R."/>
            <person name="Jetten M.S.M."/>
            <person name="Mascher T."/>
            <person name="Medema M.H."/>
            <person name="Devos D.P."/>
            <person name="Kaster A.-K."/>
            <person name="Ovreas L."/>
            <person name="Rohde M."/>
            <person name="Galperin M.Y."/>
            <person name="Jogler C."/>
        </authorList>
    </citation>
    <scope>NUCLEOTIDE SEQUENCE [LARGE SCALE GENOMIC DNA]</scope>
    <source>
        <strain evidence="13 14">FC18</strain>
    </source>
</reference>
<dbReference type="GO" id="GO:0051484">
    <property type="term" value="P:isopentenyl diphosphate biosynthetic process, methylerythritol 4-phosphate pathway involved in terpenoid biosynthetic process"/>
    <property type="evidence" value="ECO:0007669"/>
    <property type="project" value="UniProtKB-ARBA"/>
</dbReference>
<dbReference type="UniPathway" id="UPA00056">
    <property type="reaction ID" value="UER00092"/>
</dbReference>
<dbReference type="InterPro" id="IPR013644">
    <property type="entry name" value="DXP_reductoisomerase_C"/>
</dbReference>
<dbReference type="Gene3D" id="1.10.1740.10">
    <property type="match status" value="1"/>
</dbReference>
<organism evidence="13 14">
    <name type="scientific">Mariniblastus fucicola</name>
    <dbReference type="NCBI Taxonomy" id="980251"/>
    <lineage>
        <taxon>Bacteria</taxon>
        <taxon>Pseudomonadati</taxon>
        <taxon>Planctomycetota</taxon>
        <taxon>Planctomycetia</taxon>
        <taxon>Pirellulales</taxon>
        <taxon>Pirellulaceae</taxon>
        <taxon>Mariniblastus</taxon>
    </lineage>
</organism>
<dbReference type="SUPFAM" id="SSF69055">
    <property type="entry name" value="1-deoxy-D-xylulose-5-phosphate reductoisomerase, C-terminal domain"/>
    <property type="match status" value="1"/>
</dbReference>
<dbReference type="SUPFAM" id="SSF51735">
    <property type="entry name" value="NAD(P)-binding Rossmann-fold domains"/>
    <property type="match status" value="1"/>
</dbReference>
<keyword evidence="13" id="KW-0413">Isomerase</keyword>
<evidence type="ECO:0000256" key="9">
    <source>
        <dbReference type="HAMAP-Rule" id="MF_00183"/>
    </source>
</evidence>
<feature type="binding site" evidence="9">
    <location>
        <position position="218"/>
    </location>
    <ligand>
        <name>1-deoxy-D-xylulose 5-phosphate</name>
        <dbReference type="ChEBI" id="CHEBI:57792"/>
    </ligand>
</feature>
<evidence type="ECO:0000256" key="3">
    <source>
        <dbReference type="ARBA" id="ARBA00022723"/>
    </source>
</evidence>
<evidence type="ECO:0000259" key="11">
    <source>
        <dbReference type="Pfam" id="PF08436"/>
    </source>
</evidence>
<feature type="binding site" evidence="9">
    <location>
        <position position="221"/>
    </location>
    <ligand>
        <name>1-deoxy-D-xylulose 5-phosphate</name>
        <dbReference type="ChEBI" id="CHEBI:57792"/>
    </ligand>
</feature>
<feature type="binding site" evidence="9">
    <location>
        <position position="205"/>
    </location>
    <ligand>
        <name>NADPH</name>
        <dbReference type="ChEBI" id="CHEBI:57783"/>
    </ligand>
</feature>
<evidence type="ECO:0000256" key="2">
    <source>
        <dbReference type="ARBA" id="ARBA00006825"/>
    </source>
</evidence>
<dbReference type="NCBIfam" id="TIGR00243">
    <property type="entry name" value="Dxr"/>
    <property type="match status" value="1"/>
</dbReference>
<feature type="binding site" evidence="9">
    <location>
        <position position="152"/>
    </location>
    <ligand>
        <name>1-deoxy-D-xylulose 5-phosphate</name>
        <dbReference type="ChEBI" id="CHEBI:57792"/>
    </ligand>
</feature>
<dbReference type="FunFam" id="3.40.50.720:FF:000045">
    <property type="entry name" value="1-deoxy-D-xylulose 5-phosphate reductoisomerase"/>
    <property type="match status" value="1"/>
</dbReference>
<feature type="binding site" evidence="9">
    <location>
        <position position="15"/>
    </location>
    <ligand>
        <name>NADPH</name>
        <dbReference type="ChEBI" id="CHEBI:57783"/>
    </ligand>
</feature>
<evidence type="ECO:0000313" key="13">
    <source>
        <dbReference type="EMBL" id="QEG20982.1"/>
    </source>
</evidence>
<dbReference type="EC" id="1.1.1.267" evidence="9"/>
<feature type="binding site" evidence="9">
    <location>
        <position position="152"/>
    </location>
    <ligand>
        <name>Mn(2+)</name>
        <dbReference type="ChEBI" id="CHEBI:29035"/>
    </ligand>
</feature>
<proteinExistence type="inferred from homology"/>
<feature type="domain" description="1-deoxy-D-xylulose 5-phosphate reductoisomerase C-terminal" evidence="11">
    <location>
        <begin position="146"/>
        <end position="229"/>
    </location>
</feature>
<dbReference type="KEGG" id="mff:MFFC18_08330"/>
<dbReference type="EMBL" id="CP042912">
    <property type="protein sequence ID" value="QEG20982.1"/>
    <property type="molecule type" value="Genomic_DNA"/>
</dbReference>
<dbReference type="GO" id="GO:0070402">
    <property type="term" value="F:NADPH binding"/>
    <property type="evidence" value="ECO:0007669"/>
    <property type="project" value="InterPro"/>
</dbReference>
<dbReference type="InterPro" id="IPR036291">
    <property type="entry name" value="NAD(P)-bd_dom_sf"/>
</dbReference>
<keyword evidence="5 9" id="KW-0560">Oxidoreductase</keyword>
<dbReference type="InterPro" id="IPR003821">
    <property type="entry name" value="DXP_reductoisomerase"/>
</dbReference>
<dbReference type="Pfam" id="PF08436">
    <property type="entry name" value="DXP_redisom_C"/>
    <property type="match status" value="1"/>
</dbReference>
<feature type="binding site" evidence="9">
    <location>
        <position position="212"/>
    </location>
    <ligand>
        <name>1-deoxy-D-xylulose 5-phosphate</name>
        <dbReference type="ChEBI" id="CHEBI:57792"/>
    </ligand>
</feature>
<evidence type="ECO:0000256" key="4">
    <source>
        <dbReference type="ARBA" id="ARBA00022857"/>
    </source>
</evidence>
<evidence type="ECO:0000256" key="8">
    <source>
        <dbReference type="ARBA" id="ARBA00048543"/>
    </source>
</evidence>
<name>A0A5B9P7S0_9BACT</name>
<feature type="domain" description="DXP reductoisomerase C-terminal" evidence="12">
    <location>
        <begin position="261"/>
        <end position="377"/>
    </location>
</feature>
<dbReference type="SUPFAM" id="SSF55347">
    <property type="entry name" value="Glyceraldehyde-3-phosphate dehydrogenase-like, C-terminal domain"/>
    <property type="match status" value="1"/>
</dbReference>
<keyword evidence="3 9" id="KW-0479">Metal-binding</keyword>
<comment type="similarity">
    <text evidence="2 9">Belongs to the DXR family.</text>
</comment>
<dbReference type="GO" id="GO:0030145">
    <property type="term" value="F:manganese ion binding"/>
    <property type="evidence" value="ECO:0007669"/>
    <property type="project" value="TreeGrafter"/>
</dbReference>
<evidence type="ECO:0000259" key="10">
    <source>
        <dbReference type="Pfam" id="PF02670"/>
    </source>
</evidence>
<comment type="caution">
    <text evidence="9">Lacks conserved residue(s) required for the propagation of feature annotation.</text>
</comment>
<evidence type="ECO:0000259" key="12">
    <source>
        <dbReference type="Pfam" id="PF13288"/>
    </source>
</evidence>
<dbReference type="InterPro" id="IPR026877">
    <property type="entry name" value="DXPR_C"/>
</dbReference>
<feature type="binding site" evidence="9">
    <location>
        <position position="126"/>
    </location>
    <ligand>
        <name>NADPH</name>
        <dbReference type="ChEBI" id="CHEBI:57783"/>
    </ligand>
</feature>
<dbReference type="InterPro" id="IPR013512">
    <property type="entry name" value="DXP_reductoisomerase_N"/>
</dbReference>
<dbReference type="PANTHER" id="PTHR30525">
    <property type="entry name" value="1-DEOXY-D-XYLULOSE 5-PHOSPHATE REDUCTOISOMERASE"/>
    <property type="match status" value="1"/>
</dbReference>
<feature type="binding site" evidence="9">
    <location>
        <position position="16"/>
    </location>
    <ligand>
        <name>NADPH</name>
        <dbReference type="ChEBI" id="CHEBI:57783"/>
    </ligand>
</feature>
<feature type="binding site" evidence="9">
    <location>
        <position position="151"/>
    </location>
    <ligand>
        <name>1-deoxy-D-xylulose 5-phosphate</name>
        <dbReference type="ChEBI" id="CHEBI:57792"/>
    </ligand>
</feature>
<comment type="catalytic activity">
    <reaction evidence="8">
        <text>2-C-methyl-D-erythritol 4-phosphate + NADP(+) = 1-deoxy-D-xylulose 5-phosphate + NADPH + H(+)</text>
        <dbReference type="Rhea" id="RHEA:13717"/>
        <dbReference type="ChEBI" id="CHEBI:15378"/>
        <dbReference type="ChEBI" id="CHEBI:57783"/>
        <dbReference type="ChEBI" id="CHEBI:57792"/>
        <dbReference type="ChEBI" id="CHEBI:58262"/>
        <dbReference type="ChEBI" id="CHEBI:58349"/>
        <dbReference type="EC" id="1.1.1.267"/>
    </reaction>
    <physiologicalReaction direction="right-to-left" evidence="8">
        <dbReference type="Rhea" id="RHEA:13719"/>
    </physiologicalReaction>
</comment>
<protein>
    <recommendedName>
        <fullName evidence="9">1-deoxy-D-xylulose 5-phosphate reductoisomerase</fullName>
        <shortName evidence="9">DXP reductoisomerase</shortName>
        <ecNumber evidence="9">1.1.1.267</ecNumber>
    </recommendedName>
    <alternativeName>
        <fullName evidence="9">1-deoxyxylulose-5-phosphate reductoisomerase</fullName>
    </alternativeName>
    <alternativeName>
        <fullName evidence="9">2-C-methyl-D-erythritol 4-phosphate synthase</fullName>
    </alternativeName>
</protein>
<dbReference type="STRING" id="980251.GCA_001642875_02867"/>
<dbReference type="InterPro" id="IPR036169">
    <property type="entry name" value="DXPR_C_sf"/>
</dbReference>
<evidence type="ECO:0000256" key="5">
    <source>
        <dbReference type="ARBA" id="ARBA00023002"/>
    </source>
</evidence>
<feature type="binding site" evidence="9">
    <location>
        <position position="125"/>
    </location>
    <ligand>
        <name>1-deoxy-D-xylulose 5-phosphate</name>
        <dbReference type="ChEBI" id="CHEBI:57792"/>
    </ligand>
</feature>
<accession>A0A5B9P7S0</accession>
<comment type="pathway">
    <text evidence="1 9">Isoprenoid biosynthesis; isopentenyl diphosphate biosynthesis via DXP pathway; isopentenyl diphosphate from 1-deoxy-D-xylulose 5-phosphate: step 1/6.</text>
</comment>
<dbReference type="Pfam" id="PF02670">
    <property type="entry name" value="DXP_reductoisom"/>
    <property type="match status" value="1"/>
</dbReference>
<evidence type="ECO:0000256" key="7">
    <source>
        <dbReference type="ARBA" id="ARBA00023229"/>
    </source>
</evidence>
<feature type="binding site" evidence="9">
    <location>
        <position position="199"/>
    </location>
    <ligand>
        <name>1-deoxy-D-xylulose 5-phosphate</name>
        <dbReference type="ChEBI" id="CHEBI:57792"/>
    </ligand>
</feature>
<feature type="binding site" evidence="9">
    <location>
        <position position="176"/>
    </location>
    <ligand>
        <name>1-deoxy-D-xylulose 5-phosphate</name>
        <dbReference type="ChEBI" id="CHEBI:57792"/>
    </ligand>
</feature>
<keyword evidence="4 9" id="KW-0521">NADP</keyword>
<dbReference type="OrthoDB" id="9806546at2"/>
<keyword evidence="9" id="KW-0460">Magnesium</keyword>
<evidence type="ECO:0000313" key="14">
    <source>
        <dbReference type="Proteomes" id="UP000322214"/>
    </source>
</evidence>
<feature type="binding site" evidence="9">
    <location>
        <position position="221"/>
    </location>
    <ligand>
        <name>Mn(2+)</name>
        <dbReference type="ChEBI" id="CHEBI:29035"/>
    </ligand>
</feature>
<dbReference type="RefSeq" id="WP_075085094.1">
    <property type="nucleotide sequence ID" value="NZ_CP042912.1"/>
</dbReference>
<evidence type="ECO:0000256" key="6">
    <source>
        <dbReference type="ARBA" id="ARBA00023211"/>
    </source>
</evidence>
<dbReference type="Proteomes" id="UP000322214">
    <property type="component" value="Chromosome"/>
</dbReference>
<comment type="cofactor">
    <cofactor evidence="9">
        <name>Mg(2+)</name>
        <dbReference type="ChEBI" id="CHEBI:18420"/>
    </cofactor>
    <cofactor evidence="9">
        <name>Mn(2+)</name>
        <dbReference type="ChEBI" id="CHEBI:29035"/>
    </cofactor>
</comment>
<feature type="binding site" evidence="9">
    <location>
        <position position="217"/>
    </location>
    <ligand>
        <name>1-deoxy-D-xylulose 5-phosphate</name>
        <dbReference type="ChEBI" id="CHEBI:57792"/>
    </ligand>
</feature>
<feature type="binding site" evidence="9">
    <location>
        <position position="14"/>
    </location>
    <ligand>
        <name>NADPH</name>
        <dbReference type="ChEBI" id="CHEBI:57783"/>
    </ligand>
</feature>
<dbReference type="Pfam" id="PF13288">
    <property type="entry name" value="DXPR_C"/>
    <property type="match status" value="1"/>
</dbReference>
<dbReference type="PANTHER" id="PTHR30525:SF0">
    <property type="entry name" value="1-DEOXY-D-XYLULOSE 5-PHOSPHATE REDUCTOISOMERASE, CHLOROPLASTIC"/>
    <property type="match status" value="1"/>
</dbReference>
<dbReference type="HAMAP" id="MF_00183">
    <property type="entry name" value="DXP_reductoisom"/>
    <property type="match status" value="1"/>
</dbReference>